<dbReference type="SUPFAM" id="SSF53597">
    <property type="entry name" value="Dihydrofolate reductase-like"/>
    <property type="match status" value="1"/>
</dbReference>
<accession>A0ABW2HV69</accession>
<dbReference type="InterPro" id="IPR050765">
    <property type="entry name" value="Riboflavin_Biosynth_HTPR"/>
</dbReference>
<comment type="caution">
    <text evidence="2">The sequence shown here is derived from an EMBL/GenBank/DDBJ whole genome shotgun (WGS) entry which is preliminary data.</text>
</comment>
<sequence length="205" mass="22012">MTETIGKVFGDITVSADGYSAGLDQTEERPFGADGGDGTGSKLHAWMFDHADENRAEIDLILDAGAFIMGRNMFGPVRGEWDRPWNGWWGEDPPFHAPAFVLTHHARDPEQMKGGTTYHFVTDGIEAALAEARAAAGARDVAILGGATTLNQYLAAGLVDELRLHIAPFTLGAGTRVLAGVPPLQLEQVSSRAATAITHLTYRVR</sequence>
<dbReference type="InterPro" id="IPR002734">
    <property type="entry name" value="RibDG_C"/>
</dbReference>
<dbReference type="Gene3D" id="3.40.430.10">
    <property type="entry name" value="Dihydrofolate Reductase, subunit A"/>
    <property type="match status" value="1"/>
</dbReference>
<dbReference type="InterPro" id="IPR024072">
    <property type="entry name" value="DHFR-like_dom_sf"/>
</dbReference>
<dbReference type="RefSeq" id="WP_378968562.1">
    <property type="nucleotide sequence ID" value="NZ_JBHTBJ010000009.1"/>
</dbReference>
<dbReference type="PANTHER" id="PTHR38011:SF12">
    <property type="entry name" value="BIFUNCTIONAL DEAMINASE-REDUCTASE DOMAIN PROTEIN"/>
    <property type="match status" value="1"/>
</dbReference>
<name>A0ABW2HV69_9ACTN</name>
<evidence type="ECO:0000259" key="1">
    <source>
        <dbReference type="Pfam" id="PF01872"/>
    </source>
</evidence>
<dbReference type="PANTHER" id="PTHR38011">
    <property type="entry name" value="DIHYDROFOLATE REDUCTASE FAMILY PROTEIN (AFU_ORTHOLOGUE AFUA_8G06820)"/>
    <property type="match status" value="1"/>
</dbReference>
<evidence type="ECO:0000313" key="2">
    <source>
        <dbReference type="EMBL" id="MFC7275450.1"/>
    </source>
</evidence>
<organism evidence="2 3">
    <name type="scientific">Paractinoplanes rhizophilus</name>
    <dbReference type="NCBI Taxonomy" id="1416877"/>
    <lineage>
        <taxon>Bacteria</taxon>
        <taxon>Bacillati</taxon>
        <taxon>Actinomycetota</taxon>
        <taxon>Actinomycetes</taxon>
        <taxon>Micromonosporales</taxon>
        <taxon>Micromonosporaceae</taxon>
        <taxon>Paractinoplanes</taxon>
    </lineage>
</organism>
<reference evidence="3" key="1">
    <citation type="journal article" date="2019" name="Int. J. Syst. Evol. Microbiol.">
        <title>The Global Catalogue of Microorganisms (GCM) 10K type strain sequencing project: providing services to taxonomists for standard genome sequencing and annotation.</title>
        <authorList>
            <consortium name="The Broad Institute Genomics Platform"/>
            <consortium name="The Broad Institute Genome Sequencing Center for Infectious Disease"/>
            <person name="Wu L."/>
            <person name="Ma J."/>
        </authorList>
    </citation>
    <scope>NUCLEOTIDE SEQUENCE [LARGE SCALE GENOMIC DNA]</scope>
    <source>
        <strain evidence="3">XZYJT-10</strain>
    </source>
</reference>
<dbReference type="Proteomes" id="UP001596548">
    <property type="component" value="Unassembled WGS sequence"/>
</dbReference>
<gene>
    <name evidence="2" type="ORF">ACFQS1_15785</name>
</gene>
<dbReference type="EMBL" id="JBHTBJ010000009">
    <property type="protein sequence ID" value="MFC7275450.1"/>
    <property type="molecule type" value="Genomic_DNA"/>
</dbReference>
<proteinExistence type="predicted"/>
<evidence type="ECO:0000313" key="3">
    <source>
        <dbReference type="Proteomes" id="UP001596548"/>
    </source>
</evidence>
<feature type="domain" description="Bacterial bifunctional deaminase-reductase C-terminal" evidence="1">
    <location>
        <begin position="8"/>
        <end position="194"/>
    </location>
</feature>
<dbReference type="Pfam" id="PF01872">
    <property type="entry name" value="RibD_C"/>
    <property type="match status" value="1"/>
</dbReference>
<protein>
    <submittedName>
        <fullName evidence="2">Dihydrofolate reductase family protein</fullName>
    </submittedName>
</protein>
<keyword evidence="3" id="KW-1185">Reference proteome</keyword>